<dbReference type="OrthoDB" id="2407789at2"/>
<keyword evidence="2" id="KW-1185">Reference proteome</keyword>
<protein>
    <submittedName>
        <fullName evidence="1">Kinase</fullName>
    </submittedName>
</protein>
<sequence>MYYQLSFKTGRYIVEKVSEQQNGIVIKIIAVLIHPKQGDLHHSHETETFFHERKALAQYEKRVVSPNLLKPYSAEVPAYNESLRQAVIVMEKKLVEEDSVFSHLALQKMQSLKEEYTHYYGINF</sequence>
<keyword evidence="1" id="KW-0808">Transferase</keyword>
<dbReference type="Gene3D" id="2.30.30.430">
    <property type="entry name" value="Kinase associated protein B domain"/>
    <property type="match status" value="1"/>
</dbReference>
<keyword evidence="1" id="KW-0418">Kinase</keyword>
<dbReference type="GO" id="GO:0016301">
    <property type="term" value="F:kinase activity"/>
    <property type="evidence" value="ECO:0007669"/>
    <property type="project" value="UniProtKB-KW"/>
</dbReference>
<dbReference type="Proteomes" id="UP000294802">
    <property type="component" value="Unassembled WGS sequence"/>
</dbReference>
<evidence type="ECO:0000313" key="2">
    <source>
        <dbReference type="Proteomes" id="UP000294802"/>
    </source>
</evidence>
<dbReference type="AlphaFoldDB" id="A0A4R6BW34"/>
<dbReference type="RefSeq" id="WP_133443140.1">
    <property type="nucleotide sequence ID" value="NZ_SCWB01000003.1"/>
</dbReference>
<dbReference type="Pfam" id="PF08810">
    <property type="entry name" value="KapB"/>
    <property type="match status" value="1"/>
</dbReference>
<organism evidence="1 2">
    <name type="scientific">Macrococcus lamae</name>
    <dbReference type="NCBI Taxonomy" id="198484"/>
    <lineage>
        <taxon>Bacteria</taxon>
        <taxon>Bacillati</taxon>
        <taxon>Bacillota</taxon>
        <taxon>Bacilli</taxon>
        <taxon>Bacillales</taxon>
        <taxon>Staphylococcaceae</taxon>
        <taxon>Macrococcus</taxon>
    </lineage>
</organism>
<comment type="caution">
    <text evidence="1">The sequence shown here is derived from an EMBL/GenBank/DDBJ whole genome shotgun (WGS) entry which is preliminary data.</text>
</comment>
<reference evidence="1 2" key="1">
    <citation type="submission" date="2019-01" db="EMBL/GenBank/DDBJ databases">
        <title>Draft genome sequences of the type strains of six Macrococcus species.</title>
        <authorList>
            <person name="Mazhar S."/>
            <person name="Altermann E."/>
            <person name="Hill C."/>
            <person name="Mcauliffe O."/>
        </authorList>
    </citation>
    <scope>NUCLEOTIDE SEQUENCE [LARGE SCALE GENOMIC DNA]</scope>
    <source>
        <strain evidence="1 2">CCM4815</strain>
    </source>
</reference>
<gene>
    <name evidence="1" type="ORF">ERX29_02650</name>
</gene>
<dbReference type="InterPro" id="IPR014916">
    <property type="entry name" value="KapB"/>
</dbReference>
<dbReference type="EMBL" id="SCWB01000003">
    <property type="protein sequence ID" value="TDM12527.1"/>
    <property type="molecule type" value="Genomic_DNA"/>
</dbReference>
<dbReference type="SUPFAM" id="SSF141251">
    <property type="entry name" value="Kinase-associated protein B-like"/>
    <property type="match status" value="1"/>
</dbReference>
<evidence type="ECO:0000313" key="1">
    <source>
        <dbReference type="EMBL" id="TDM12527.1"/>
    </source>
</evidence>
<name>A0A4R6BW34_9STAP</name>
<dbReference type="SMART" id="SM01298">
    <property type="entry name" value="KapB"/>
    <property type="match status" value="1"/>
</dbReference>
<dbReference type="InterPro" id="IPR038080">
    <property type="entry name" value="KapB_sf"/>
</dbReference>
<accession>A0A4R6BW34</accession>
<proteinExistence type="predicted"/>